<dbReference type="EMBL" id="DXFT01000150">
    <property type="protein sequence ID" value="HIX03988.1"/>
    <property type="molecule type" value="Genomic_DNA"/>
</dbReference>
<evidence type="ECO:0000259" key="7">
    <source>
        <dbReference type="Pfam" id="PF12698"/>
    </source>
</evidence>
<feature type="domain" description="ABC-2 type transporter transmembrane" evidence="7">
    <location>
        <begin position="19"/>
        <end position="419"/>
    </location>
</feature>
<dbReference type="PANTHER" id="PTHR30294:SF29">
    <property type="entry name" value="MULTIDRUG ABC TRANSPORTER PERMEASE YBHS-RELATED"/>
    <property type="match status" value="1"/>
</dbReference>
<evidence type="ECO:0000313" key="8">
    <source>
        <dbReference type="EMBL" id="HIX03988.1"/>
    </source>
</evidence>
<dbReference type="SUPFAM" id="SSF53850">
    <property type="entry name" value="Periplasmic binding protein-like II"/>
    <property type="match status" value="1"/>
</dbReference>
<evidence type="ECO:0000256" key="5">
    <source>
        <dbReference type="ARBA" id="ARBA00023136"/>
    </source>
</evidence>
<feature type="transmembrane region" description="Helical" evidence="6">
    <location>
        <begin position="404"/>
        <end position="423"/>
    </location>
</feature>
<feature type="transmembrane region" description="Helical" evidence="6">
    <location>
        <begin position="373"/>
        <end position="392"/>
    </location>
</feature>
<gene>
    <name evidence="8" type="ORF">H9863_07740</name>
</gene>
<evidence type="ECO:0000256" key="4">
    <source>
        <dbReference type="ARBA" id="ARBA00022989"/>
    </source>
</evidence>
<keyword evidence="5 6" id="KW-0472">Membrane</keyword>
<proteinExistence type="predicted"/>
<feature type="transmembrane region" description="Helical" evidence="6">
    <location>
        <begin position="347"/>
        <end position="366"/>
    </location>
</feature>
<evidence type="ECO:0000256" key="2">
    <source>
        <dbReference type="ARBA" id="ARBA00022475"/>
    </source>
</evidence>
<reference evidence="8" key="1">
    <citation type="journal article" date="2021" name="PeerJ">
        <title>Extensive microbial diversity within the chicken gut microbiome revealed by metagenomics and culture.</title>
        <authorList>
            <person name="Gilroy R."/>
            <person name="Ravi A."/>
            <person name="Getino M."/>
            <person name="Pursley I."/>
            <person name="Horton D.L."/>
            <person name="Alikhan N.F."/>
            <person name="Baker D."/>
            <person name="Gharbi K."/>
            <person name="Hall N."/>
            <person name="Watson M."/>
            <person name="Adriaenssens E.M."/>
            <person name="Foster-Nyarko E."/>
            <person name="Jarju S."/>
            <person name="Secka A."/>
            <person name="Antonio M."/>
            <person name="Oren A."/>
            <person name="Chaudhuri R.R."/>
            <person name="La Ragione R."/>
            <person name="Hildebrand F."/>
            <person name="Pallen M.J."/>
        </authorList>
    </citation>
    <scope>NUCLEOTIDE SEQUENCE</scope>
    <source>
        <strain evidence="8">23274</strain>
    </source>
</reference>
<name>A0A9D1V0R1_9BACT</name>
<evidence type="ECO:0000256" key="6">
    <source>
        <dbReference type="SAM" id="Phobius"/>
    </source>
</evidence>
<dbReference type="InterPro" id="IPR013525">
    <property type="entry name" value="ABC2_TM"/>
</dbReference>
<reference evidence="8" key="2">
    <citation type="submission" date="2021-04" db="EMBL/GenBank/DDBJ databases">
        <authorList>
            <person name="Gilroy R."/>
        </authorList>
    </citation>
    <scope>NUCLEOTIDE SEQUENCE</scope>
    <source>
        <strain evidence="8">23274</strain>
    </source>
</reference>
<feature type="transmembrane region" description="Helical" evidence="6">
    <location>
        <begin position="183"/>
        <end position="206"/>
    </location>
</feature>
<dbReference type="Gene3D" id="3.40.190.10">
    <property type="entry name" value="Periplasmic binding protein-like II"/>
    <property type="match status" value="1"/>
</dbReference>
<evidence type="ECO:0000256" key="1">
    <source>
        <dbReference type="ARBA" id="ARBA00004651"/>
    </source>
</evidence>
<dbReference type="Pfam" id="PF12698">
    <property type="entry name" value="ABC2_membrane_3"/>
    <property type="match status" value="1"/>
</dbReference>
<dbReference type="InterPro" id="IPR051449">
    <property type="entry name" value="ABC-2_transporter_component"/>
</dbReference>
<feature type="transmembrane region" description="Helical" evidence="6">
    <location>
        <begin position="247"/>
        <end position="266"/>
    </location>
</feature>
<comment type="subcellular location">
    <subcellularLocation>
        <location evidence="1">Cell membrane</location>
        <topology evidence="1">Multi-pass membrane protein</topology>
    </subcellularLocation>
</comment>
<evidence type="ECO:0000313" key="9">
    <source>
        <dbReference type="Proteomes" id="UP000824202"/>
    </source>
</evidence>
<dbReference type="GO" id="GO:0140359">
    <property type="term" value="F:ABC-type transporter activity"/>
    <property type="evidence" value="ECO:0007669"/>
    <property type="project" value="InterPro"/>
</dbReference>
<protein>
    <submittedName>
        <fullName evidence="8">ABC transporter permease</fullName>
    </submittedName>
</protein>
<feature type="transmembrane region" description="Helical" evidence="6">
    <location>
        <begin position="218"/>
        <end position="241"/>
    </location>
</feature>
<feature type="transmembrane region" description="Helical" evidence="6">
    <location>
        <begin position="308"/>
        <end position="327"/>
    </location>
</feature>
<dbReference type="PANTHER" id="PTHR30294">
    <property type="entry name" value="MEMBRANE COMPONENT OF ABC TRANSPORTER YHHJ-RELATED"/>
    <property type="match status" value="1"/>
</dbReference>
<evidence type="ECO:0000256" key="3">
    <source>
        <dbReference type="ARBA" id="ARBA00022692"/>
    </source>
</evidence>
<sequence length="445" mass="49876">MNKTLIIIGREFSTRVRKKSFLVVTLIVPILMALFYAFLLWIILKDDTQERKIAVVNRSAIESPFQQINNTTFDYTGTDITEESAPEFLNANNYYAVIWLNADVMENPEVPVYSFSQVPMDLKNEIALQLQEKIESIKRDSVIARTQIPDLEEKLAATHTPVHVRTLKISEETGVAKESSSEIASILGLAAGMVIYFFIFMYASQVMKGVIEEKTNRIIEVLVSSVKPFQFLLGKIIGVAAVGLVQFLIWVAFGAILIIGMQAAFLPEIDMEALRAAGDMGTLTGTSQLNAEQLQIVRNIAMTIDPAFILKFLAAFLFYFIGGYLLYASLFAAIGAAVDNETDSQQFLTPLSIVLVVGLYIGFTAMKSPESSLVFWSSLIPFTSPIVMLVRLPFGVPAWELTTSMGLLVAFFIFFTWLSGRIYRIGILMYGKKVTWKELYKWLKY</sequence>
<accession>A0A9D1V0R1</accession>
<keyword evidence="3 6" id="KW-0812">Transmembrane</keyword>
<comment type="caution">
    <text evidence="8">The sequence shown here is derived from an EMBL/GenBank/DDBJ whole genome shotgun (WGS) entry which is preliminary data.</text>
</comment>
<feature type="transmembrane region" description="Helical" evidence="6">
    <location>
        <begin position="21"/>
        <end position="44"/>
    </location>
</feature>
<dbReference type="Proteomes" id="UP000824202">
    <property type="component" value="Unassembled WGS sequence"/>
</dbReference>
<keyword evidence="2" id="KW-1003">Cell membrane</keyword>
<dbReference type="AlphaFoldDB" id="A0A9D1V0R1"/>
<keyword evidence="4 6" id="KW-1133">Transmembrane helix</keyword>
<organism evidence="8 9">
    <name type="scientific">Candidatus Odoribacter faecigallinarum</name>
    <dbReference type="NCBI Taxonomy" id="2838706"/>
    <lineage>
        <taxon>Bacteria</taxon>
        <taxon>Pseudomonadati</taxon>
        <taxon>Bacteroidota</taxon>
        <taxon>Bacteroidia</taxon>
        <taxon>Bacteroidales</taxon>
        <taxon>Odoribacteraceae</taxon>
        <taxon>Odoribacter</taxon>
    </lineage>
</organism>
<dbReference type="GO" id="GO:0005886">
    <property type="term" value="C:plasma membrane"/>
    <property type="evidence" value="ECO:0007669"/>
    <property type="project" value="UniProtKB-SubCell"/>
</dbReference>